<evidence type="ECO:0000313" key="1">
    <source>
        <dbReference type="EMBL" id="KAI4304048.1"/>
    </source>
</evidence>
<proteinExistence type="predicted"/>
<protein>
    <submittedName>
        <fullName evidence="1">Uncharacterized protein</fullName>
    </submittedName>
</protein>
<evidence type="ECO:0000313" key="2">
    <source>
        <dbReference type="Proteomes" id="UP001057402"/>
    </source>
</evidence>
<dbReference type="EMBL" id="CM042891">
    <property type="protein sequence ID" value="KAI4304048.1"/>
    <property type="molecule type" value="Genomic_DNA"/>
</dbReference>
<dbReference type="Proteomes" id="UP001057402">
    <property type="component" value="Chromosome 12"/>
</dbReference>
<organism evidence="1 2">
    <name type="scientific">Melastoma candidum</name>
    <dbReference type="NCBI Taxonomy" id="119954"/>
    <lineage>
        <taxon>Eukaryota</taxon>
        <taxon>Viridiplantae</taxon>
        <taxon>Streptophyta</taxon>
        <taxon>Embryophyta</taxon>
        <taxon>Tracheophyta</taxon>
        <taxon>Spermatophyta</taxon>
        <taxon>Magnoliopsida</taxon>
        <taxon>eudicotyledons</taxon>
        <taxon>Gunneridae</taxon>
        <taxon>Pentapetalae</taxon>
        <taxon>rosids</taxon>
        <taxon>malvids</taxon>
        <taxon>Myrtales</taxon>
        <taxon>Melastomataceae</taxon>
        <taxon>Melastomatoideae</taxon>
        <taxon>Melastomateae</taxon>
        <taxon>Melastoma</taxon>
    </lineage>
</organism>
<sequence length="664" mass="75067">MSPLHAIFLANLLLVSLFGLTSFSQVGARQHSIEEEALRCLDGCSDTDDVREFLACRKDCELRFRKREEEAGEGSREVRPRPRYPPHHRRGEEERPRYGGRGREEVERPRPPGRGREEAERPSPWHEYQACRAHCSAGAHQRGYKEEKLDMCLGRCKEILSARERRRDWEREREVDGNGGDDQCTRKCERYGKGQERQLCRFRCSRRGGPGGKPAFLNNHLLTNYYGGRGRGEGRMNPYYFPADRFRTLYGSREGEVRVLERFDEGSELLKGLKNVRLAVLEADPGTFVLPHHTDADCVFVVLNGNGTINLAWQEKRESYELDQGDVLRVLAGATVYLSNPQGSNQVLRIAKLVLPASIPGSFEEFFLAGSEYPESYFGALSTEVLEASLNTPMEEIRRVFGQQWEGPIIRASGGNMKEKKELEKGKHGGSIKKETHPGSEDQSKEKKGHQSRTGPFNMLKQHPIYSNGFGRFFEASPEDFEQLRDLDISVTFVEVNQGSLMVPHYNSRATTAVLVIGGNGRLEMACPHLAQQRGNLEEEVGVAAQYQNVEAQLCPGDVFVIPPGHPIAIVADRREKLRMVGFRIKARNNRRVFLAGKESMINRMDRWGKEMSFNAPADEIDRVFTNQKESYFVPLDRVGYPSPRTDEGGDEADSQEASPPMDG</sequence>
<name>A0ACB9L4Z2_9MYRT</name>
<comment type="caution">
    <text evidence="1">The sequence shown here is derived from an EMBL/GenBank/DDBJ whole genome shotgun (WGS) entry which is preliminary data.</text>
</comment>
<accession>A0ACB9L4Z2</accession>
<keyword evidence="2" id="KW-1185">Reference proteome</keyword>
<gene>
    <name evidence="1" type="ORF">MLD38_039612</name>
</gene>
<reference evidence="2" key="1">
    <citation type="journal article" date="2023" name="Front. Plant Sci.">
        <title>Chromosomal-level genome assembly of Melastoma candidum provides insights into trichome evolution.</title>
        <authorList>
            <person name="Zhong Y."/>
            <person name="Wu W."/>
            <person name="Sun C."/>
            <person name="Zou P."/>
            <person name="Liu Y."/>
            <person name="Dai S."/>
            <person name="Zhou R."/>
        </authorList>
    </citation>
    <scope>NUCLEOTIDE SEQUENCE [LARGE SCALE GENOMIC DNA]</scope>
</reference>